<organism evidence="2 3">
    <name type="scientific">Chromobacterium rhizoryzae</name>
    <dbReference type="NCBI Taxonomy" id="1778675"/>
    <lineage>
        <taxon>Bacteria</taxon>
        <taxon>Pseudomonadati</taxon>
        <taxon>Pseudomonadota</taxon>
        <taxon>Betaproteobacteria</taxon>
        <taxon>Neisseriales</taxon>
        <taxon>Chromobacteriaceae</taxon>
        <taxon>Chromobacterium</taxon>
    </lineage>
</organism>
<dbReference type="AlphaFoldDB" id="A0AAD0RSR3"/>
<dbReference type="Pfam" id="PF02641">
    <property type="entry name" value="DUF190"/>
    <property type="match status" value="1"/>
</dbReference>
<dbReference type="SUPFAM" id="SSF54913">
    <property type="entry name" value="GlnB-like"/>
    <property type="match status" value="1"/>
</dbReference>
<dbReference type="EMBL" id="CP031968">
    <property type="protein sequence ID" value="AXT47812.1"/>
    <property type="molecule type" value="Genomic_DNA"/>
</dbReference>
<dbReference type="KEGG" id="crz:D1345_17260"/>
<evidence type="ECO:0000313" key="3">
    <source>
        <dbReference type="Proteomes" id="UP000259465"/>
    </source>
</evidence>
<dbReference type="InterPro" id="IPR003793">
    <property type="entry name" value="UPF0166"/>
</dbReference>
<keyword evidence="3" id="KW-1185">Reference proteome</keyword>
<sequence>MQGYQLSFFTQQDHCHDGLPLAEWIVQQARRMDIRGATLFTASEGYGRHRRLHSVHFFDLADQPEEVTLVISADEAERLLAALAAAGVKVFYVKTPVEFGVLGEEES</sequence>
<dbReference type="Proteomes" id="UP000259465">
    <property type="component" value="Chromosome"/>
</dbReference>
<dbReference type="Gene3D" id="3.30.70.120">
    <property type="match status" value="1"/>
</dbReference>
<protein>
    <submittedName>
        <fullName evidence="2">DUF190 domain-containing protein</fullName>
    </submittedName>
</protein>
<dbReference type="GeneID" id="58561229"/>
<name>A0AAD0RSR3_9NEIS</name>
<gene>
    <name evidence="2" type="ORF">D1345_17260</name>
</gene>
<evidence type="ECO:0000313" key="2">
    <source>
        <dbReference type="EMBL" id="AXT47812.1"/>
    </source>
</evidence>
<dbReference type="InterPro" id="IPR011322">
    <property type="entry name" value="N-reg_PII-like_a/b"/>
</dbReference>
<dbReference type="RefSeq" id="WP_019102753.1">
    <property type="nucleotide sequence ID" value="NZ_CP031968.1"/>
</dbReference>
<dbReference type="InterPro" id="IPR015867">
    <property type="entry name" value="N-reg_PII/ATP_PRibTrfase_C"/>
</dbReference>
<proteinExistence type="inferred from homology"/>
<evidence type="ECO:0000256" key="1">
    <source>
        <dbReference type="ARBA" id="ARBA00010554"/>
    </source>
</evidence>
<reference evidence="2 3" key="1">
    <citation type="submission" date="2018-08" db="EMBL/GenBank/DDBJ databases">
        <title>Complete genome sequence of JP2-74.</title>
        <authorList>
            <person name="Wu L."/>
        </authorList>
    </citation>
    <scope>NUCLEOTIDE SEQUENCE [LARGE SCALE GENOMIC DNA]</scope>
    <source>
        <strain evidence="2 3">JP2-74</strain>
    </source>
</reference>
<accession>A0AAD0RSR3</accession>
<comment type="similarity">
    <text evidence="1">Belongs to the UPF0166 family.</text>
</comment>